<evidence type="ECO:0000313" key="3">
    <source>
        <dbReference type="Proteomes" id="UP000000483"/>
    </source>
</evidence>
<sequence>MTPVELLNEEYKSIVGFLNENVQPSLSSDVDKSFKKVIVLSSASYFEHLIQEILIDFVTKETKNNMKAINFFKKKAIGMQYHTYFNWGEKDNPDKPGKNANSFFALFGDTFKKEVEDEIKKDQRLDKSMKAFIEIGPSVSI</sequence>
<accession>F2NH06</accession>
<feature type="domain" description="RiboL-PSP-HEPN" evidence="1">
    <location>
        <begin position="7"/>
        <end position="137"/>
    </location>
</feature>
<dbReference type="OrthoDB" id="9770340at2"/>
<dbReference type="EMBL" id="CP002629">
    <property type="protein sequence ID" value="AEB08777.1"/>
    <property type="molecule type" value="Genomic_DNA"/>
</dbReference>
<gene>
    <name evidence="2" type="ordered locus">Desac_0903</name>
</gene>
<organism evidence="2 3">
    <name type="scientific">Desulfobacca acetoxidans (strain ATCC 700848 / DSM 11109 / ASRB2)</name>
    <dbReference type="NCBI Taxonomy" id="880072"/>
    <lineage>
        <taxon>Bacteria</taxon>
        <taxon>Pseudomonadati</taxon>
        <taxon>Thermodesulfobacteriota</taxon>
        <taxon>Desulfobaccia</taxon>
        <taxon>Desulfobaccales</taxon>
        <taxon>Desulfobaccaceae</taxon>
        <taxon>Desulfobacca</taxon>
    </lineage>
</organism>
<dbReference type="KEGG" id="dao:Desac_0903"/>
<reference evidence="2 3" key="1">
    <citation type="journal article" date="2011" name="Stand. Genomic Sci.">
        <title>Complete genome sequence of the acetate-degrading sulfate reducer Desulfobacca acetoxidans type strain (ASRB2).</title>
        <authorList>
            <person name="Goker M."/>
            <person name="Teshima H."/>
            <person name="Lapidus A."/>
            <person name="Nolan M."/>
            <person name="Lucas S."/>
            <person name="Hammon N."/>
            <person name="Deshpande S."/>
            <person name="Cheng J.F."/>
            <person name="Tapia R."/>
            <person name="Han C."/>
            <person name="Goodwin L."/>
            <person name="Pitluck S."/>
            <person name="Huntemann M."/>
            <person name="Liolios K."/>
            <person name="Ivanova N."/>
            <person name="Pagani I."/>
            <person name="Mavromatis K."/>
            <person name="Ovchinikova G."/>
            <person name="Pati A."/>
            <person name="Chen A."/>
            <person name="Palaniappan K."/>
            <person name="Land M."/>
            <person name="Hauser L."/>
            <person name="Brambilla E.M."/>
            <person name="Rohde M."/>
            <person name="Spring S."/>
            <person name="Detter J.C."/>
            <person name="Woyke T."/>
            <person name="Bristow J."/>
            <person name="Eisen J.A."/>
            <person name="Markowitz V."/>
            <person name="Hugenholtz P."/>
            <person name="Kyrpides N.C."/>
            <person name="Klenk H.P."/>
        </authorList>
    </citation>
    <scope>NUCLEOTIDE SEQUENCE [LARGE SCALE GENOMIC DNA]</scope>
    <source>
        <strain evidence="3">ATCC 700848 / DSM 11109 / ASRB2</strain>
    </source>
</reference>
<keyword evidence="3" id="KW-1185">Reference proteome</keyword>
<dbReference type="HOGENOM" id="CLU_118475_0_0_7"/>
<protein>
    <recommendedName>
        <fullName evidence="1">RiboL-PSP-HEPN domain-containing protein</fullName>
    </recommendedName>
</protein>
<dbReference type="eggNOG" id="ENOG5032R5G">
    <property type="taxonomic scope" value="Bacteria"/>
</dbReference>
<name>F2NH06_DESAR</name>
<dbReference type="RefSeq" id="WP_013705890.1">
    <property type="nucleotide sequence ID" value="NC_015388.1"/>
</dbReference>
<dbReference type="STRING" id="880072.Desac_0903"/>
<dbReference type="InterPro" id="IPR041519">
    <property type="entry name" value="HEPN_RiboL-PSP"/>
</dbReference>
<dbReference type="AlphaFoldDB" id="F2NH06"/>
<dbReference type="Proteomes" id="UP000000483">
    <property type="component" value="Chromosome"/>
</dbReference>
<proteinExistence type="predicted"/>
<evidence type="ECO:0000313" key="2">
    <source>
        <dbReference type="EMBL" id="AEB08777.1"/>
    </source>
</evidence>
<dbReference type="Pfam" id="PF18735">
    <property type="entry name" value="HEPN_RiboL-PSP"/>
    <property type="match status" value="1"/>
</dbReference>
<evidence type="ECO:0000259" key="1">
    <source>
        <dbReference type="Pfam" id="PF18735"/>
    </source>
</evidence>
<reference evidence="3" key="2">
    <citation type="submission" date="2011-03" db="EMBL/GenBank/DDBJ databases">
        <title>The complete genome of Desulfobacca acetoxidans DSM 11109.</title>
        <authorList>
            <consortium name="US DOE Joint Genome Institute (JGI-PGF)"/>
            <person name="Lucas S."/>
            <person name="Copeland A."/>
            <person name="Lapidus A."/>
            <person name="Bruce D."/>
            <person name="Goodwin L."/>
            <person name="Pitluck S."/>
            <person name="Peters L."/>
            <person name="Kyrpides N."/>
            <person name="Mavromatis K."/>
            <person name="Ivanova N."/>
            <person name="Ovchinnikova G."/>
            <person name="Teshima H."/>
            <person name="Detter J.C."/>
            <person name="Han C."/>
            <person name="Land M."/>
            <person name="Hauser L."/>
            <person name="Markowitz V."/>
            <person name="Cheng J.-F."/>
            <person name="Hugenholtz P."/>
            <person name="Woyke T."/>
            <person name="Wu D."/>
            <person name="Spring S."/>
            <person name="Schueler E."/>
            <person name="Brambilla E."/>
            <person name="Klenk H.-P."/>
            <person name="Eisen J.A."/>
        </authorList>
    </citation>
    <scope>NUCLEOTIDE SEQUENCE [LARGE SCALE GENOMIC DNA]</scope>
    <source>
        <strain evidence="3">ATCC 700848 / DSM 11109 / ASRB2</strain>
    </source>
</reference>